<reference evidence="2" key="1">
    <citation type="submission" date="2022-02" db="EMBL/GenBank/DDBJ databases">
        <title>Corynebacterium sp. from urogenital microbiome.</title>
        <authorList>
            <person name="Cappelli E.A."/>
            <person name="Ribeiro T.G."/>
            <person name="Peixe L."/>
        </authorList>
    </citation>
    <scope>NUCLEOTIDE SEQUENCE</scope>
    <source>
        <strain evidence="2">C21Ua_68</strain>
    </source>
</reference>
<feature type="transmembrane region" description="Helical" evidence="1">
    <location>
        <begin position="144"/>
        <end position="164"/>
    </location>
</feature>
<comment type="caution">
    <text evidence="2">The sequence shown here is derived from an EMBL/GenBank/DDBJ whole genome shotgun (WGS) entry which is preliminary data.</text>
</comment>
<keyword evidence="1" id="KW-1133">Transmembrane helix</keyword>
<keyword evidence="1" id="KW-0472">Membrane</keyword>
<sequence>MNALISESRKLFSLRSTWIYLAVVSAGMAAGAVLLAWANDFNGTVDGKFEAVDVSISGSLAIVVMVFAAAMMVGGDQSNGTVSWSYLSSNRRVGIVLSQFFIITFSLLLAATLGMMVATLLITAFGGDFNFDSFMHWPDNNGFILAYVEWTVFILLATSLAYLLRSGALAAMILVAEYFVIETALDAVSAPWAKAILRVLPDANAWGLVMGVNRSGDEQSRAGAAVILIVMILLTVGGACAVARRRSVAK</sequence>
<name>A0A9X3LVZ2_9CORY</name>
<keyword evidence="1" id="KW-0812">Transmembrane</keyword>
<dbReference type="EMBL" id="JAKMUZ010000002">
    <property type="protein sequence ID" value="MCZ9295211.1"/>
    <property type="molecule type" value="Genomic_DNA"/>
</dbReference>
<evidence type="ECO:0000313" key="5">
    <source>
        <dbReference type="Proteomes" id="UP001371299"/>
    </source>
</evidence>
<feature type="transmembrane region" description="Helical" evidence="1">
    <location>
        <begin position="171"/>
        <end position="193"/>
    </location>
</feature>
<dbReference type="EMBL" id="JBBMGJ010000001">
    <property type="protein sequence ID" value="MEK0144530.1"/>
    <property type="molecule type" value="Genomic_DNA"/>
</dbReference>
<protein>
    <submittedName>
        <fullName evidence="2">ABC transporter permease</fullName>
    </submittedName>
</protein>
<proteinExistence type="predicted"/>
<accession>A0A9X3LVZ2</accession>
<evidence type="ECO:0000313" key="3">
    <source>
        <dbReference type="EMBL" id="MEK0144530.1"/>
    </source>
</evidence>
<feature type="transmembrane region" description="Helical" evidence="1">
    <location>
        <begin position="95"/>
        <end position="124"/>
    </location>
</feature>
<feature type="transmembrane region" description="Helical" evidence="1">
    <location>
        <begin position="18"/>
        <end position="38"/>
    </location>
</feature>
<gene>
    <name evidence="2" type="ORF">L8V22_01330</name>
    <name evidence="3" type="ORF">WMQ01_00345</name>
</gene>
<keyword evidence="5" id="KW-1185">Reference proteome</keyword>
<evidence type="ECO:0000313" key="2">
    <source>
        <dbReference type="EMBL" id="MCZ9295211.1"/>
    </source>
</evidence>
<feature type="transmembrane region" description="Helical" evidence="1">
    <location>
        <begin position="222"/>
        <end position="243"/>
    </location>
</feature>
<dbReference type="RefSeq" id="WP_238799699.1">
    <property type="nucleotide sequence ID" value="NZ_JAKMUZ010000002.1"/>
</dbReference>
<evidence type="ECO:0000313" key="4">
    <source>
        <dbReference type="Proteomes" id="UP001146439"/>
    </source>
</evidence>
<reference evidence="3 5" key="2">
    <citation type="submission" date="2024-01" db="EMBL/GenBank/DDBJ databases">
        <title>Description of two novel Corynebacterium species isolated from human nasal passages and skin.</title>
        <authorList>
            <person name="Popowitch E."/>
            <person name="Tran T.H."/>
            <person name="Escapa I.F."/>
            <person name="Bhatt E."/>
            <person name="Sozat A.K."/>
            <person name="Roberts A.Q."/>
            <person name="Segre J.A."/>
            <person name="Kong H."/>
            <person name="Conlan S."/>
            <person name="Lemon K.P."/>
            <person name="Kelly M.S."/>
        </authorList>
    </citation>
    <scope>NUCLEOTIDE SEQUENCE [LARGE SCALE GENOMIC DNA]</scope>
    <source>
        <strain evidence="3 5">KPL2619</strain>
    </source>
</reference>
<dbReference type="Proteomes" id="UP001371299">
    <property type="component" value="Unassembled WGS sequence"/>
</dbReference>
<dbReference type="AlphaFoldDB" id="A0A9X3LVZ2"/>
<dbReference type="Proteomes" id="UP001146439">
    <property type="component" value="Unassembled WGS sequence"/>
</dbReference>
<feature type="transmembrane region" description="Helical" evidence="1">
    <location>
        <begin position="54"/>
        <end position="74"/>
    </location>
</feature>
<evidence type="ECO:0000256" key="1">
    <source>
        <dbReference type="SAM" id="Phobius"/>
    </source>
</evidence>
<organism evidence="2 4">
    <name type="scientific">Corynebacterium yonathiae</name>
    <dbReference type="NCBI Taxonomy" id="2913504"/>
    <lineage>
        <taxon>Bacteria</taxon>
        <taxon>Bacillati</taxon>
        <taxon>Actinomycetota</taxon>
        <taxon>Actinomycetes</taxon>
        <taxon>Mycobacteriales</taxon>
        <taxon>Corynebacteriaceae</taxon>
        <taxon>Corynebacterium</taxon>
    </lineage>
</organism>